<dbReference type="PANTHER" id="PTHR30532">
    <property type="entry name" value="IRON III DICITRATE-BINDING PERIPLASMIC PROTEIN"/>
    <property type="match status" value="1"/>
</dbReference>
<keyword evidence="4" id="KW-0408">Iron</keyword>
<evidence type="ECO:0000313" key="8">
    <source>
        <dbReference type="EMBL" id="MBD8511969.1"/>
    </source>
</evidence>
<comment type="similarity">
    <text evidence="2">Belongs to the bacterial solute-binding protein 8 family.</text>
</comment>
<evidence type="ECO:0000256" key="1">
    <source>
        <dbReference type="ARBA" id="ARBA00004196"/>
    </source>
</evidence>
<keyword evidence="9" id="KW-1185">Reference proteome</keyword>
<evidence type="ECO:0000256" key="6">
    <source>
        <dbReference type="SAM" id="SignalP"/>
    </source>
</evidence>
<dbReference type="PANTHER" id="PTHR30532:SF29">
    <property type="entry name" value="FE(3+) DICITRATE-BINDING PERIPLASMIC PROTEIN"/>
    <property type="match status" value="1"/>
</dbReference>
<comment type="subcellular location">
    <subcellularLocation>
        <location evidence="1">Cell envelope</location>
    </subcellularLocation>
</comment>
<dbReference type="Pfam" id="PF01497">
    <property type="entry name" value="Peripla_BP_2"/>
    <property type="match status" value="1"/>
</dbReference>
<dbReference type="NCBIfam" id="NF008501">
    <property type="entry name" value="PRK11411.1"/>
    <property type="match status" value="1"/>
</dbReference>
<organism evidence="8 9">
    <name type="scientific">Photobacterium arenosum</name>
    <dbReference type="NCBI Taxonomy" id="2774143"/>
    <lineage>
        <taxon>Bacteria</taxon>
        <taxon>Pseudomonadati</taxon>
        <taxon>Pseudomonadota</taxon>
        <taxon>Gammaproteobacteria</taxon>
        <taxon>Vibrionales</taxon>
        <taxon>Vibrionaceae</taxon>
        <taxon>Photobacterium</taxon>
    </lineage>
</organism>
<evidence type="ECO:0000256" key="4">
    <source>
        <dbReference type="ARBA" id="ARBA00022496"/>
    </source>
</evidence>
<dbReference type="EMBL" id="JACYTP010000002">
    <property type="protein sequence ID" value="MBD8511969.1"/>
    <property type="molecule type" value="Genomic_DNA"/>
</dbReference>
<comment type="caution">
    <text evidence="8">The sequence shown here is derived from an EMBL/GenBank/DDBJ whole genome shotgun (WGS) entry which is preliminary data.</text>
</comment>
<name>A0ABR9BIG6_9GAMM</name>
<keyword evidence="3" id="KW-0813">Transport</keyword>
<dbReference type="PROSITE" id="PS50983">
    <property type="entry name" value="FE_B12_PBP"/>
    <property type="match status" value="1"/>
</dbReference>
<proteinExistence type="inferred from homology"/>
<keyword evidence="4" id="KW-0410">Iron transport</keyword>
<dbReference type="SUPFAM" id="SSF53807">
    <property type="entry name" value="Helical backbone' metal receptor"/>
    <property type="match status" value="1"/>
</dbReference>
<dbReference type="Proteomes" id="UP000649768">
    <property type="component" value="Unassembled WGS sequence"/>
</dbReference>
<feature type="chain" id="PRO_5046147652" evidence="6">
    <location>
        <begin position="25"/>
        <end position="321"/>
    </location>
</feature>
<feature type="domain" description="Fe/B12 periplasmic-binding" evidence="7">
    <location>
        <begin position="43"/>
        <end position="303"/>
    </location>
</feature>
<dbReference type="RefSeq" id="WP_192014797.1">
    <property type="nucleotide sequence ID" value="NZ_JACYTP010000002.1"/>
</dbReference>
<feature type="signal peptide" evidence="6">
    <location>
        <begin position="1"/>
        <end position="24"/>
    </location>
</feature>
<sequence>MSLLGYLRWITFSLFLFTSPTAFSTTITDSLGNPFTLDAPPQRIITLEYAFADALAAIDISPVGIADDNDPLNLHPAVLAKLEGWVSVGGRATPDLEQIAALKPDLIIADVNRHQAIYATLSQIAPTVLLASRGETYQENLDVALKIGDIAGHPDVMQARLLQHKDTMQGAANALSRFHGKSVLFAVASENGLYAYSGAAYPGGVLKALKLTVPEKVGEEDRALRQLTFDDIASMDPDILLSGNMEPGSILEQWQQRPAWQSLKAVSSGQLIGVDGNHWASCRGMLASEAMADNLQQALTMTPEPQSNVLPVEWDLSIEPE</sequence>
<dbReference type="InterPro" id="IPR051313">
    <property type="entry name" value="Bact_iron-sidero_bind"/>
</dbReference>
<evidence type="ECO:0000259" key="7">
    <source>
        <dbReference type="PROSITE" id="PS50983"/>
    </source>
</evidence>
<dbReference type="Gene3D" id="3.40.50.1980">
    <property type="entry name" value="Nitrogenase molybdenum iron protein domain"/>
    <property type="match status" value="2"/>
</dbReference>
<evidence type="ECO:0000256" key="5">
    <source>
        <dbReference type="ARBA" id="ARBA00022729"/>
    </source>
</evidence>
<evidence type="ECO:0000256" key="2">
    <source>
        <dbReference type="ARBA" id="ARBA00008814"/>
    </source>
</evidence>
<reference evidence="8 9" key="1">
    <citation type="submission" date="2020-09" db="EMBL/GenBank/DDBJ databases">
        <title>Photobacterium sp. CAU 1568 isolated from sand of Sido Beach.</title>
        <authorList>
            <person name="Kim W."/>
        </authorList>
    </citation>
    <scope>NUCLEOTIDE SEQUENCE [LARGE SCALE GENOMIC DNA]</scope>
    <source>
        <strain evidence="8 9">CAU 1568</strain>
    </source>
</reference>
<accession>A0ABR9BIG6</accession>
<dbReference type="InterPro" id="IPR002491">
    <property type="entry name" value="ABC_transptr_periplasmic_BD"/>
</dbReference>
<gene>
    <name evidence="8" type="ORF">IFO68_04625</name>
</gene>
<evidence type="ECO:0000313" key="9">
    <source>
        <dbReference type="Proteomes" id="UP000649768"/>
    </source>
</evidence>
<evidence type="ECO:0000256" key="3">
    <source>
        <dbReference type="ARBA" id="ARBA00022448"/>
    </source>
</evidence>
<dbReference type="CDD" id="cd01146">
    <property type="entry name" value="FhuD"/>
    <property type="match status" value="1"/>
</dbReference>
<protein>
    <submittedName>
        <fullName evidence="8">ABC transporter substrate-binding protein</fullName>
    </submittedName>
</protein>
<keyword evidence="5 6" id="KW-0732">Signal</keyword>
<keyword evidence="4" id="KW-0406">Ion transport</keyword>